<evidence type="ECO:0000256" key="2">
    <source>
        <dbReference type="ARBA" id="ARBA00022723"/>
    </source>
</evidence>
<keyword evidence="5" id="KW-0732">Signal</keyword>
<feature type="chain" id="PRO_5013054046" evidence="5">
    <location>
        <begin position="21"/>
        <end position="161"/>
    </location>
</feature>
<gene>
    <name evidence="7" type="ORF">COL8621_02115</name>
</gene>
<evidence type="ECO:0000313" key="8">
    <source>
        <dbReference type="Proteomes" id="UP000202922"/>
    </source>
</evidence>
<keyword evidence="3 4" id="KW-0408">Iron</keyword>
<dbReference type="OrthoDB" id="9793634at2"/>
<evidence type="ECO:0000256" key="5">
    <source>
        <dbReference type="SAM" id="SignalP"/>
    </source>
</evidence>
<dbReference type="NCBIfam" id="TIGR04485">
    <property type="entry name" value="thiosulf_SoxX"/>
    <property type="match status" value="1"/>
</dbReference>
<protein>
    <submittedName>
        <fullName evidence="7">Cytochrome c</fullName>
    </submittedName>
</protein>
<keyword evidence="1 4" id="KW-0349">Heme</keyword>
<dbReference type="GO" id="GO:0020037">
    <property type="term" value="F:heme binding"/>
    <property type="evidence" value="ECO:0007669"/>
    <property type="project" value="InterPro"/>
</dbReference>
<keyword evidence="8" id="KW-1185">Reference proteome</keyword>
<dbReference type="Proteomes" id="UP000202922">
    <property type="component" value="Unassembled WGS sequence"/>
</dbReference>
<evidence type="ECO:0000313" key="7">
    <source>
        <dbReference type="EMBL" id="SMX42885.1"/>
    </source>
</evidence>
<organism evidence="7 8">
    <name type="scientific">Actibacterium lipolyticum</name>
    <dbReference type="NCBI Taxonomy" id="1524263"/>
    <lineage>
        <taxon>Bacteria</taxon>
        <taxon>Pseudomonadati</taxon>
        <taxon>Pseudomonadota</taxon>
        <taxon>Alphaproteobacteria</taxon>
        <taxon>Rhodobacterales</taxon>
        <taxon>Roseobacteraceae</taxon>
        <taxon>Actibacterium</taxon>
    </lineage>
</organism>
<dbReference type="GO" id="GO:0046872">
    <property type="term" value="F:metal ion binding"/>
    <property type="evidence" value="ECO:0007669"/>
    <property type="project" value="UniProtKB-KW"/>
</dbReference>
<dbReference type="EMBL" id="FXYE01000002">
    <property type="protein sequence ID" value="SMX42885.1"/>
    <property type="molecule type" value="Genomic_DNA"/>
</dbReference>
<evidence type="ECO:0000256" key="1">
    <source>
        <dbReference type="ARBA" id="ARBA00022617"/>
    </source>
</evidence>
<feature type="domain" description="Cytochrome c" evidence="6">
    <location>
        <begin position="45"/>
        <end position="159"/>
    </location>
</feature>
<evidence type="ECO:0000256" key="4">
    <source>
        <dbReference type="PROSITE-ProRule" id="PRU00433"/>
    </source>
</evidence>
<dbReference type="AlphaFoldDB" id="A0A238KJ92"/>
<dbReference type="Pfam" id="PF00034">
    <property type="entry name" value="Cytochrom_C"/>
    <property type="match status" value="1"/>
</dbReference>
<evidence type="ECO:0000256" key="3">
    <source>
        <dbReference type="ARBA" id="ARBA00023004"/>
    </source>
</evidence>
<dbReference type="GO" id="GO:0009055">
    <property type="term" value="F:electron transfer activity"/>
    <property type="evidence" value="ECO:0007669"/>
    <property type="project" value="InterPro"/>
</dbReference>
<keyword evidence="2 4" id="KW-0479">Metal-binding</keyword>
<feature type="signal peptide" evidence="5">
    <location>
        <begin position="1"/>
        <end position="20"/>
    </location>
</feature>
<reference evidence="8" key="1">
    <citation type="submission" date="2017-05" db="EMBL/GenBank/DDBJ databases">
        <authorList>
            <person name="Rodrigo-Torres L."/>
            <person name="Arahal R. D."/>
            <person name="Lucena T."/>
        </authorList>
    </citation>
    <scope>NUCLEOTIDE SEQUENCE [LARGE SCALE GENOMIC DNA]</scope>
    <source>
        <strain evidence="8">CECT 8621</strain>
    </source>
</reference>
<dbReference type="InterPro" id="IPR036909">
    <property type="entry name" value="Cyt_c-like_dom_sf"/>
</dbReference>
<dbReference type="InterPro" id="IPR030999">
    <property type="entry name" value="Thiosulf_SoxX"/>
</dbReference>
<dbReference type="SUPFAM" id="SSF46626">
    <property type="entry name" value="Cytochrome c"/>
    <property type="match status" value="1"/>
</dbReference>
<dbReference type="InterPro" id="IPR009056">
    <property type="entry name" value="Cyt_c-like_dom"/>
</dbReference>
<accession>A0A238KJ92</accession>
<name>A0A238KJ92_9RHOB</name>
<dbReference type="RefSeq" id="WP_093967308.1">
    <property type="nucleotide sequence ID" value="NZ_FXYE01000002.1"/>
</dbReference>
<dbReference type="PROSITE" id="PS51007">
    <property type="entry name" value="CYTC"/>
    <property type="match status" value="1"/>
</dbReference>
<sequence length="161" mass="16860">MKRITLSATCLMASVGLVSAAEVAPENVEYDEYGAVAVSLSGTAGDAAAGRVVVSTKSQGNCVSCHAISELAEEVPFHGEVGPPLDGVADRWGEAEIRGIVANAKITYDGTIMPSFYKTTGYIRPGDAYTGKAATTDTLPPLLTSQQIEDVVAYLMTLKEE</sequence>
<proteinExistence type="predicted"/>
<dbReference type="Gene3D" id="1.10.760.10">
    <property type="entry name" value="Cytochrome c-like domain"/>
    <property type="match status" value="1"/>
</dbReference>
<evidence type="ECO:0000259" key="6">
    <source>
        <dbReference type="PROSITE" id="PS51007"/>
    </source>
</evidence>